<comment type="caution">
    <text evidence="4">The sequence shown here is derived from an EMBL/GenBank/DDBJ whole genome shotgun (WGS) entry which is preliminary data.</text>
</comment>
<keyword evidence="5" id="KW-1185">Reference proteome</keyword>
<dbReference type="Gene3D" id="3.40.710.10">
    <property type="entry name" value="DD-peptidase/beta-lactamase superfamily"/>
    <property type="match status" value="1"/>
</dbReference>
<dbReference type="EMBL" id="JBFXLU010000007">
    <property type="protein sequence ID" value="KAL2856436.1"/>
    <property type="molecule type" value="Genomic_DNA"/>
</dbReference>
<evidence type="ECO:0000256" key="1">
    <source>
        <dbReference type="ARBA" id="ARBA00038215"/>
    </source>
</evidence>
<evidence type="ECO:0000313" key="4">
    <source>
        <dbReference type="EMBL" id="KAL2856436.1"/>
    </source>
</evidence>
<dbReference type="Proteomes" id="UP001610446">
    <property type="component" value="Unassembled WGS sequence"/>
</dbReference>
<evidence type="ECO:0000313" key="5">
    <source>
        <dbReference type="Proteomes" id="UP001610446"/>
    </source>
</evidence>
<feature type="domain" description="Peptidase S12 Pab87-related C-terminal" evidence="3">
    <location>
        <begin position="444"/>
        <end position="536"/>
    </location>
</feature>
<dbReference type="Pfam" id="PF00144">
    <property type="entry name" value="Beta-lactamase"/>
    <property type="match status" value="1"/>
</dbReference>
<dbReference type="InterPro" id="IPR050491">
    <property type="entry name" value="AmpC-like"/>
</dbReference>
<comment type="similarity">
    <text evidence="1">Belongs to the peptidase S12 family.</text>
</comment>
<reference evidence="4 5" key="1">
    <citation type="submission" date="2024-07" db="EMBL/GenBank/DDBJ databases">
        <title>Section-level genome sequencing and comparative genomics of Aspergillus sections Usti and Cavernicolus.</title>
        <authorList>
            <consortium name="Lawrence Berkeley National Laboratory"/>
            <person name="Nybo J.L."/>
            <person name="Vesth T.C."/>
            <person name="Theobald S."/>
            <person name="Frisvad J.C."/>
            <person name="Larsen T.O."/>
            <person name="Kjaerboelling I."/>
            <person name="Rothschild-Mancinelli K."/>
            <person name="Lyhne E.K."/>
            <person name="Kogle M.E."/>
            <person name="Barry K."/>
            <person name="Clum A."/>
            <person name="Na H."/>
            <person name="Ledsgaard L."/>
            <person name="Lin J."/>
            <person name="Lipzen A."/>
            <person name="Kuo A."/>
            <person name="Riley R."/>
            <person name="Mondo S."/>
            <person name="Labutti K."/>
            <person name="Haridas S."/>
            <person name="Pangalinan J."/>
            <person name="Salamov A.A."/>
            <person name="Simmons B.A."/>
            <person name="Magnuson J.K."/>
            <person name="Chen J."/>
            <person name="Drula E."/>
            <person name="Henrissat B."/>
            <person name="Wiebenga A."/>
            <person name="Lubbers R.J."/>
            <person name="Gomes A.C."/>
            <person name="Makela M.R."/>
            <person name="Stajich J."/>
            <person name="Grigoriev I.V."/>
            <person name="Mortensen U.H."/>
            <person name="De Vries R.P."/>
            <person name="Baker S.E."/>
            <person name="Andersen M.R."/>
        </authorList>
    </citation>
    <scope>NUCLEOTIDE SEQUENCE [LARGE SCALE GENOMIC DNA]</scope>
    <source>
        <strain evidence="4 5">CBS 123904</strain>
    </source>
</reference>
<evidence type="ECO:0000259" key="2">
    <source>
        <dbReference type="Pfam" id="PF00144"/>
    </source>
</evidence>
<name>A0ABR4KW21_9EURO</name>
<feature type="domain" description="Beta-lactamase-related" evidence="2">
    <location>
        <begin position="63"/>
        <end position="399"/>
    </location>
</feature>
<protein>
    <submittedName>
        <fullName evidence="4">Beta-lactamase/transpeptidase-like protein</fullName>
    </submittedName>
</protein>
<dbReference type="PANTHER" id="PTHR46825">
    <property type="entry name" value="D-ALANYL-D-ALANINE-CARBOXYPEPTIDASE/ENDOPEPTIDASE AMPH"/>
    <property type="match status" value="1"/>
</dbReference>
<dbReference type="Pfam" id="PF11954">
    <property type="entry name" value="DUF3471"/>
    <property type="match status" value="1"/>
</dbReference>
<dbReference type="InterPro" id="IPR021860">
    <property type="entry name" value="Peptidase_S12_Pab87-rel_C"/>
</dbReference>
<evidence type="ECO:0000259" key="3">
    <source>
        <dbReference type="Pfam" id="PF11954"/>
    </source>
</evidence>
<gene>
    <name evidence="4" type="ORF">BJY01DRAFT_263501</name>
</gene>
<sequence>MTATGNSAEPLFVNVNVSTAPEAMGALCSCLSVEDHEDDTKIDDIDEKSTAKNIKRSPLDEEFAKFVKDTLEQWHIEGVSIAVIDGDKTFSEGYGIAALPDVPVRPDTLFYTGSTSKSFTAAAVSLLVDDTETYPNITWTTPLSDLIRDDFVLQDEYATRHVTIEDALSHRTGLPGHMLTLGREGTVRDVVRSLRHLPMDKEIRTTWQYSNAMFITVSHAIEVTTGEWLGDFLRKRIWEPLDMKSTFFSLDDARQYAASGEAVLAQPYSWDEAAQESREVPHCEGTLSGAGAVISNVLDYAKYIRSMIRQTGPLSKAGHAALLKPRSFTPQMIPHLSKQTLYTLGLMTSTYRGETVVFHPGGLDGMTATMIYFPERDWGVAVFANAAGPGRETLAWHLIDDMMNVPKSERIDLYTLVRDKRAKIKDHLSKSLERLYPGVPSPRRPLSLPLAEYTGTFTHPAYPDLIVSLSAEDEPSLHLQITGSFHARLKLKHVTGEYFLAELFETLWGVDPATVIRAEFHVSAEDKVDRFGAAVDYADMPDTLIWFDKI</sequence>
<proteinExistence type="inferred from homology"/>
<dbReference type="InterPro" id="IPR001466">
    <property type="entry name" value="Beta-lactam-related"/>
</dbReference>
<dbReference type="PANTHER" id="PTHR46825:SF9">
    <property type="entry name" value="BETA-LACTAMASE-RELATED DOMAIN-CONTAINING PROTEIN"/>
    <property type="match status" value="1"/>
</dbReference>
<dbReference type="InterPro" id="IPR012338">
    <property type="entry name" value="Beta-lactam/transpept-like"/>
</dbReference>
<organism evidence="4 5">
    <name type="scientific">Aspergillus pseudoustus</name>
    <dbReference type="NCBI Taxonomy" id="1810923"/>
    <lineage>
        <taxon>Eukaryota</taxon>
        <taxon>Fungi</taxon>
        <taxon>Dikarya</taxon>
        <taxon>Ascomycota</taxon>
        <taxon>Pezizomycotina</taxon>
        <taxon>Eurotiomycetes</taxon>
        <taxon>Eurotiomycetidae</taxon>
        <taxon>Eurotiales</taxon>
        <taxon>Aspergillaceae</taxon>
        <taxon>Aspergillus</taxon>
        <taxon>Aspergillus subgen. Nidulantes</taxon>
    </lineage>
</organism>
<dbReference type="SUPFAM" id="SSF56601">
    <property type="entry name" value="beta-lactamase/transpeptidase-like"/>
    <property type="match status" value="1"/>
</dbReference>
<accession>A0ABR4KW21</accession>
<dbReference type="Gene3D" id="2.40.128.600">
    <property type="match status" value="1"/>
</dbReference>